<keyword evidence="3" id="KW-0378">Hydrolase</keyword>
<reference evidence="3 4" key="1">
    <citation type="journal article" date="2021" name="Nat. Commun.">
        <title>Genetic determinants of endophytism in the Arabidopsis root mycobiome.</title>
        <authorList>
            <person name="Mesny F."/>
            <person name="Miyauchi S."/>
            <person name="Thiergart T."/>
            <person name="Pickel B."/>
            <person name="Atanasova L."/>
            <person name="Karlsson M."/>
            <person name="Huettel B."/>
            <person name="Barry K.W."/>
            <person name="Haridas S."/>
            <person name="Chen C."/>
            <person name="Bauer D."/>
            <person name="Andreopoulos W."/>
            <person name="Pangilinan J."/>
            <person name="LaButti K."/>
            <person name="Riley R."/>
            <person name="Lipzen A."/>
            <person name="Clum A."/>
            <person name="Drula E."/>
            <person name="Henrissat B."/>
            <person name="Kohler A."/>
            <person name="Grigoriev I.V."/>
            <person name="Martin F.M."/>
            <person name="Hacquard S."/>
        </authorList>
    </citation>
    <scope>NUCLEOTIDE SEQUENCE [LARGE SCALE GENOMIC DNA]</scope>
    <source>
        <strain evidence="3 4">MPI-CAGE-CH-0241</strain>
    </source>
</reference>
<dbReference type="Pfam" id="PF00071">
    <property type="entry name" value="Ras"/>
    <property type="match status" value="1"/>
</dbReference>
<evidence type="ECO:0000313" key="4">
    <source>
        <dbReference type="Proteomes" id="UP000777438"/>
    </source>
</evidence>
<dbReference type="OrthoDB" id="265044at2759"/>
<protein>
    <submittedName>
        <fullName evidence="3">P-loop containing nucleoside triphosphate hydrolase protein</fullName>
    </submittedName>
</protein>
<name>A0A9P9ATN2_9HYPO</name>
<sequence>MHAEMSDPSMPPEHASAIRDYLSQNQQVSVRVPVLGKEYSGRRGVIQRLVYDHDDYGPDGGDIGEDSMRIQIDGHPVVVELCMYIGAEEDSCYQRFVRAGDAFLLVYDVAKRDSFESAVRTHRELLGPEQQQGKPVWVCATRSDRPPKDWVVSAQEGSEFSRTIGARFLSVSSKTGQGLDEAFVGQIVRKALLNRVLISPAGPGQDLHPKSPQEASCLPLFRVRNKLRGILNKKAL</sequence>
<dbReference type="SUPFAM" id="SSF52540">
    <property type="entry name" value="P-loop containing nucleoside triphosphate hydrolases"/>
    <property type="match status" value="1"/>
</dbReference>
<dbReference type="GO" id="GO:0007165">
    <property type="term" value="P:signal transduction"/>
    <property type="evidence" value="ECO:0007669"/>
    <property type="project" value="InterPro"/>
</dbReference>
<dbReference type="Proteomes" id="UP000777438">
    <property type="component" value="Unassembled WGS sequence"/>
</dbReference>
<organism evidence="3 4">
    <name type="scientific">Thelonectria olida</name>
    <dbReference type="NCBI Taxonomy" id="1576542"/>
    <lineage>
        <taxon>Eukaryota</taxon>
        <taxon>Fungi</taxon>
        <taxon>Dikarya</taxon>
        <taxon>Ascomycota</taxon>
        <taxon>Pezizomycotina</taxon>
        <taxon>Sordariomycetes</taxon>
        <taxon>Hypocreomycetidae</taxon>
        <taxon>Hypocreales</taxon>
        <taxon>Nectriaceae</taxon>
        <taxon>Thelonectria</taxon>
    </lineage>
</organism>
<dbReference type="InterPro" id="IPR027417">
    <property type="entry name" value="P-loop_NTPase"/>
</dbReference>
<evidence type="ECO:0000256" key="1">
    <source>
        <dbReference type="ARBA" id="ARBA00022741"/>
    </source>
</evidence>
<keyword evidence="4" id="KW-1185">Reference proteome</keyword>
<dbReference type="AlphaFoldDB" id="A0A9P9ATN2"/>
<dbReference type="GO" id="GO:0016020">
    <property type="term" value="C:membrane"/>
    <property type="evidence" value="ECO:0007669"/>
    <property type="project" value="InterPro"/>
</dbReference>
<dbReference type="PANTHER" id="PTHR24070">
    <property type="entry name" value="RAS, DI-RAS, AND RHEB FAMILY MEMBERS OF SMALL GTPASE SUPERFAMILY"/>
    <property type="match status" value="1"/>
</dbReference>
<accession>A0A9P9ATN2</accession>
<dbReference type="PROSITE" id="PS51421">
    <property type="entry name" value="RAS"/>
    <property type="match status" value="1"/>
</dbReference>
<dbReference type="EMBL" id="JAGPYM010000008">
    <property type="protein sequence ID" value="KAH6891281.1"/>
    <property type="molecule type" value="Genomic_DNA"/>
</dbReference>
<dbReference type="InterPro" id="IPR001806">
    <property type="entry name" value="Small_GTPase"/>
</dbReference>
<keyword evidence="2" id="KW-0342">GTP-binding</keyword>
<dbReference type="GO" id="GO:0005525">
    <property type="term" value="F:GTP binding"/>
    <property type="evidence" value="ECO:0007669"/>
    <property type="project" value="UniProtKB-KW"/>
</dbReference>
<keyword evidence="1" id="KW-0547">Nucleotide-binding</keyword>
<evidence type="ECO:0000313" key="3">
    <source>
        <dbReference type="EMBL" id="KAH6891281.1"/>
    </source>
</evidence>
<dbReference type="Gene3D" id="3.40.50.300">
    <property type="entry name" value="P-loop containing nucleotide triphosphate hydrolases"/>
    <property type="match status" value="1"/>
</dbReference>
<gene>
    <name evidence="3" type="ORF">B0T10DRAFT_484885</name>
</gene>
<proteinExistence type="predicted"/>
<dbReference type="GO" id="GO:0003924">
    <property type="term" value="F:GTPase activity"/>
    <property type="evidence" value="ECO:0007669"/>
    <property type="project" value="InterPro"/>
</dbReference>
<evidence type="ECO:0000256" key="2">
    <source>
        <dbReference type="ARBA" id="ARBA00023134"/>
    </source>
</evidence>
<dbReference type="PROSITE" id="PS51419">
    <property type="entry name" value="RAB"/>
    <property type="match status" value="1"/>
</dbReference>
<comment type="caution">
    <text evidence="3">The sequence shown here is derived from an EMBL/GenBank/DDBJ whole genome shotgun (WGS) entry which is preliminary data.</text>
</comment>
<dbReference type="SMART" id="SM00173">
    <property type="entry name" value="RAS"/>
    <property type="match status" value="1"/>
</dbReference>
<dbReference type="SMART" id="SM00175">
    <property type="entry name" value="RAB"/>
    <property type="match status" value="1"/>
</dbReference>
<dbReference type="InterPro" id="IPR020849">
    <property type="entry name" value="Small_GTPase_Ras-type"/>
</dbReference>